<protein>
    <recommendedName>
        <fullName evidence="11">Gnk2-homologous domain-containing protein</fullName>
    </recommendedName>
</protein>
<accession>A0A4D6N3K9</accession>
<dbReference type="GO" id="GO:0046739">
    <property type="term" value="P:transport of virus in multicellular host"/>
    <property type="evidence" value="ECO:0007669"/>
    <property type="project" value="TreeGrafter"/>
</dbReference>
<gene>
    <name evidence="12" type="ORF">DEO72_LG9g2474</name>
</gene>
<reference evidence="12 13" key="1">
    <citation type="submission" date="2019-04" db="EMBL/GenBank/DDBJ databases">
        <title>An improved genome assembly and genetic linkage map for asparagus bean, Vigna unguiculata ssp. sesquipedialis.</title>
        <authorList>
            <person name="Xia Q."/>
            <person name="Zhang R."/>
            <person name="Dong Y."/>
        </authorList>
    </citation>
    <scope>NUCLEOTIDE SEQUENCE [LARGE SCALE GENOMIC DNA]</scope>
    <source>
        <tissue evidence="12">Leaf</tissue>
    </source>
</reference>
<dbReference type="GO" id="GO:0005886">
    <property type="term" value="C:plasma membrane"/>
    <property type="evidence" value="ECO:0007669"/>
    <property type="project" value="UniProtKB-SubCell"/>
</dbReference>
<dbReference type="Gene3D" id="3.30.430.20">
    <property type="entry name" value="Gnk2 domain, C-X8-C-X2-C motif"/>
    <property type="match status" value="2"/>
</dbReference>
<dbReference type="CDD" id="cd23509">
    <property type="entry name" value="Gnk2-like"/>
    <property type="match status" value="2"/>
</dbReference>
<evidence type="ECO:0000256" key="1">
    <source>
        <dbReference type="ARBA" id="ARBA00004251"/>
    </source>
</evidence>
<keyword evidence="13" id="KW-1185">Reference proteome</keyword>
<keyword evidence="9" id="KW-0472">Membrane</keyword>
<dbReference type="EMBL" id="CP039353">
    <property type="protein sequence ID" value="QCE07454.1"/>
    <property type="molecule type" value="Genomic_DNA"/>
</dbReference>
<dbReference type="PANTHER" id="PTHR32080">
    <property type="entry name" value="ANTIFUNGAL PROTEIN GINKBILOBIN-2-LIKE"/>
    <property type="match status" value="1"/>
</dbReference>
<dbReference type="AlphaFoldDB" id="A0A4D6N3K9"/>
<feature type="signal peptide" evidence="10">
    <location>
        <begin position="1"/>
        <end position="23"/>
    </location>
</feature>
<dbReference type="Pfam" id="PF01657">
    <property type="entry name" value="Stress-antifung"/>
    <property type="match status" value="2"/>
</dbReference>
<dbReference type="GO" id="GO:0009506">
    <property type="term" value="C:plasmodesma"/>
    <property type="evidence" value="ECO:0007669"/>
    <property type="project" value="UniProtKB-SubCell"/>
</dbReference>
<keyword evidence="5" id="KW-0965">Cell junction</keyword>
<keyword evidence="6" id="KW-1015">Disulfide bond</keyword>
<dbReference type="GO" id="GO:0010497">
    <property type="term" value="P:plasmodesmata-mediated intercellular transport"/>
    <property type="evidence" value="ECO:0007669"/>
    <property type="project" value="TreeGrafter"/>
</dbReference>
<feature type="transmembrane region" description="Helical" evidence="9">
    <location>
        <begin position="248"/>
        <end position="269"/>
    </location>
</feature>
<evidence type="ECO:0000313" key="13">
    <source>
        <dbReference type="Proteomes" id="UP000501690"/>
    </source>
</evidence>
<comment type="subcellular location">
    <subcellularLocation>
        <location evidence="7">Cell junction</location>
        <location evidence="7">Plasmodesma</location>
    </subcellularLocation>
    <subcellularLocation>
        <location evidence="1">Cell membrane</location>
        <topology evidence="1">Single-pass type I membrane protein</topology>
    </subcellularLocation>
</comment>
<keyword evidence="9" id="KW-1133">Transmembrane helix</keyword>
<evidence type="ECO:0000256" key="4">
    <source>
        <dbReference type="ARBA" id="ARBA00022737"/>
    </source>
</evidence>
<dbReference type="InterPro" id="IPR051378">
    <property type="entry name" value="Cell2Cell_Antifungal"/>
</dbReference>
<comment type="similarity">
    <text evidence="8">Belongs to the cysteine-rich repeat secretory protein family. Plasmodesmata-located proteins (PDLD) subfamily.</text>
</comment>
<keyword evidence="3 10" id="KW-0732">Signal</keyword>
<evidence type="ECO:0000256" key="7">
    <source>
        <dbReference type="ARBA" id="ARBA00024184"/>
    </source>
</evidence>
<keyword evidence="2" id="KW-0945">Host-virus interaction</keyword>
<evidence type="ECO:0000259" key="11">
    <source>
        <dbReference type="PROSITE" id="PS51473"/>
    </source>
</evidence>
<dbReference type="InterPro" id="IPR038408">
    <property type="entry name" value="GNK2_sf"/>
</dbReference>
<proteinExistence type="inferred from homology"/>
<feature type="chain" id="PRO_5020023360" description="Gnk2-homologous domain-containing protein" evidence="10">
    <location>
        <begin position="24"/>
        <end position="279"/>
    </location>
</feature>
<dbReference type="PANTHER" id="PTHR32080:SF6">
    <property type="entry name" value="PLASMODESMATA-LOCATED PROTEIN 4"/>
    <property type="match status" value="1"/>
</dbReference>
<evidence type="ECO:0000256" key="3">
    <source>
        <dbReference type="ARBA" id="ARBA00022729"/>
    </source>
</evidence>
<name>A0A4D6N3K9_VIGUN</name>
<keyword evidence="9" id="KW-0812">Transmembrane</keyword>
<feature type="domain" description="Gnk2-homologous" evidence="11">
    <location>
        <begin position="135"/>
        <end position="234"/>
    </location>
</feature>
<dbReference type="InterPro" id="IPR002902">
    <property type="entry name" value="GNK2"/>
</dbReference>
<sequence length="279" mass="31080">MNLSHSAIILTLTFFLFLPSSNPLSDYTTLIYRTCAAQTLNHQFSLTLNSLFQQLIAQSFQHKFFRTTEAVDDETAISGLFQCRDDISKEECFSCVNLLPQMSNTLCSDSVSARVQLDGCYLHYEIEETAGESRSNSLVHRECGKPVMEYVKFKELMEEGFATLESGILNSNGFYSVNYRSVKIMAQCEGDLETCDCSSCVNDAVLVGKEECGTSLSAQIYLDKCFINYNFYGNSVPGARSNGNTERLAAIIVGGAVALFVGFALMSMLNSRFRKDEYE</sequence>
<evidence type="ECO:0000256" key="10">
    <source>
        <dbReference type="SAM" id="SignalP"/>
    </source>
</evidence>
<evidence type="ECO:0000256" key="9">
    <source>
        <dbReference type="SAM" id="Phobius"/>
    </source>
</evidence>
<evidence type="ECO:0000256" key="5">
    <source>
        <dbReference type="ARBA" id="ARBA00022949"/>
    </source>
</evidence>
<organism evidence="12 13">
    <name type="scientific">Vigna unguiculata</name>
    <name type="common">Cowpea</name>
    <dbReference type="NCBI Taxonomy" id="3917"/>
    <lineage>
        <taxon>Eukaryota</taxon>
        <taxon>Viridiplantae</taxon>
        <taxon>Streptophyta</taxon>
        <taxon>Embryophyta</taxon>
        <taxon>Tracheophyta</taxon>
        <taxon>Spermatophyta</taxon>
        <taxon>Magnoliopsida</taxon>
        <taxon>eudicotyledons</taxon>
        <taxon>Gunneridae</taxon>
        <taxon>Pentapetalae</taxon>
        <taxon>rosids</taxon>
        <taxon>fabids</taxon>
        <taxon>Fabales</taxon>
        <taxon>Fabaceae</taxon>
        <taxon>Papilionoideae</taxon>
        <taxon>50 kb inversion clade</taxon>
        <taxon>NPAAA clade</taxon>
        <taxon>indigoferoid/millettioid clade</taxon>
        <taxon>Phaseoleae</taxon>
        <taxon>Vigna</taxon>
    </lineage>
</organism>
<evidence type="ECO:0000256" key="2">
    <source>
        <dbReference type="ARBA" id="ARBA00022581"/>
    </source>
</evidence>
<evidence type="ECO:0000313" key="12">
    <source>
        <dbReference type="EMBL" id="QCE07454.1"/>
    </source>
</evidence>
<dbReference type="PROSITE" id="PS51473">
    <property type="entry name" value="GNK2"/>
    <property type="match status" value="2"/>
</dbReference>
<dbReference type="Proteomes" id="UP000501690">
    <property type="component" value="Linkage Group LG9"/>
</dbReference>
<evidence type="ECO:0000256" key="6">
    <source>
        <dbReference type="ARBA" id="ARBA00023157"/>
    </source>
</evidence>
<evidence type="ECO:0000256" key="8">
    <source>
        <dbReference type="ARBA" id="ARBA00038393"/>
    </source>
</evidence>
<keyword evidence="4" id="KW-0677">Repeat</keyword>
<feature type="domain" description="Gnk2-homologous" evidence="11">
    <location>
        <begin position="26"/>
        <end position="129"/>
    </location>
</feature>